<organism evidence="4">
    <name type="scientific">Human herpesvirus 1</name>
    <name type="common">HHV-1</name>
    <name type="synonym">Human herpes simplex virus 1</name>
    <dbReference type="NCBI Taxonomy" id="10298"/>
    <lineage>
        <taxon>Viruses</taxon>
        <taxon>Duplodnaviria</taxon>
        <taxon>Heunggongvirae</taxon>
        <taxon>Peploviricota</taxon>
        <taxon>Herviviricetes</taxon>
        <taxon>Herpesvirales</taxon>
        <taxon>Orthoherpesviridae</taxon>
        <taxon>Alphaherpesvirinae</taxon>
        <taxon>Simplexvirus</taxon>
        <taxon>Simplexvirus humanalpha1</taxon>
    </lineage>
</organism>
<name>A0A2Z4H826_HHV1</name>
<dbReference type="InterPro" id="IPR004999">
    <property type="entry name" value="Herpes_1"/>
</dbReference>
<organismHost>
    <name type="scientific">Homo sapiens</name>
    <name type="common">Human</name>
    <dbReference type="NCBI Taxonomy" id="9606"/>
</organismHost>
<dbReference type="Pfam" id="PF03327">
    <property type="entry name" value="Herpes_VP19C"/>
    <property type="match status" value="1"/>
</dbReference>
<accession>A0A2Z4H826</accession>
<dbReference type="GO" id="GO:0019028">
    <property type="term" value="C:viral capsid"/>
    <property type="evidence" value="ECO:0007669"/>
    <property type="project" value="UniProtKB-KW"/>
</dbReference>
<evidence type="ECO:0000256" key="1">
    <source>
        <dbReference type="ARBA" id="ARBA00022561"/>
    </source>
</evidence>
<proteinExistence type="predicted"/>
<protein>
    <submittedName>
        <fullName evidence="4">UL38</fullName>
    </submittedName>
</protein>
<keyword evidence="1" id="KW-0167">Capsid protein</keyword>
<evidence type="ECO:0000313" key="4">
    <source>
        <dbReference type="EMBL" id="AWW10965.1"/>
    </source>
</evidence>
<dbReference type="GO" id="GO:0003677">
    <property type="term" value="F:DNA binding"/>
    <property type="evidence" value="ECO:0007669"/>
    <property type="project" value="InterPro"/>
</dbReference>
<dbReference type="EMBL" id="MG999872">
    <property type="protein sequence ID" value="AWW10965.1"/>
    <property type="molecule type" value="Genomic_DNA"/>
</dbReference>
<keyword evidence="3" id="KW-0946">Virion</keyword>
<evidence type="ECO:0000256" key="2">
    <source>
        <dbReference type="ARBA" id="ARBA00022562"/>
    </source>
</evidence>
<sequence>MMPEDSPRCLHRTERFGAVSVPVVILEGVVWRPGEWRACA</sequence>
<evidence type="ECO:0000256" key="3">
    <source>
        <dbReference type="ARBA" id="ARBA00022844"/>
    </source>
</evidence>
<dbReference type="GO" id="GO:0019069">
    <property type="term" value="P:viral capsid assembly"/>
    <property type="evidence" value="ECO:0007669"/>
    <property type="project" value="InterPro"/>
</dbReference>
<reference evidence="4" key="1">
    <citation type="journal article" date="2018" name="MSphere">
        <title>Ultrasensitive Capture of Human Herpes Simplex Virus Genomes Directly from Clinical Samples Reveals Extraordinarily Limited Evolution in Cell Culture.</title>
        <authorList>
            <person name="Greninger A.L."/>
            <person name="Roychoudhury P."/>
            <person name="Xie H."/>
            <person name="Casto A."/>
            <person name="Cent A."/>
            <person name="Pepper G."/>
            <person name="Koelle D.M."/>
            <person name="Huang M.L."/>
            <person name="Wald A."/>
            <person name="Johnston C."/>
            <person name="Jerome K.R."/>
        </authorList>
    </citation>
    <scope>NUCLEOTIDE SEQUENCE</scope>
    <source>
        <strain evidence="4">2003-15756</strain>
    </source>
</reference>
<keyword evidence="2" id="KW-1048">Host nucleus</keyword>